<dbReference type="EMBL" id="SOJK01000276">
    <property type="protein sequence ID" value="TET43327.1"/>
    <property type="molecule type" value="Genomic_DNA"/>
</dbReference>
<evidence type="ECO:0000256" key="7">
    <source>
        <dbReference type="ARBA" id="ARBA00068695"/>
    </source>
</evidence>
<dbReference type="SUPFAM" id="SSF56801">
    <property type="entry name" value="Acetyl-CoA synthetase-like"/>
    <property type="match status" value="1"/>
</dbReference>
<evidence type="ECO:0000256" key="5">
    <source>
        <dbReference type="ARBA" id="ARBA00061566"/>
    </source>
</evidence>
<comment type="pathway">
    <text evidence="4 9">Aromatic compound metabolism; phenylacetate degradation.</text>
</comment>
<feature type="domain" description="AMP-dependent ligase C-terminal" evidence="11">
    <location>
        <begin position="334"/>
        <end position="430"/>
    </location>
</feature>
<dbReference type="FunFam" id="3.40.50.12780:FF:000016">
    <property type="entry name" value="Phenylacetate-coenzyme A ligase"/>
    <property type="match status" value="1"/>
</dbReference>
<sequence>MIWNKEYECMDRKNLENLQLRRLKEVTHRVFERLPFYKRKFEEKHVHPGQIKSLEDLRKLPFTSKPNLREGYPFGLFTVPLEKIVEVHISSGTTGKPIVNGYTKKDIQIWAEVMARALSCAGTTSRDVVHNAYGYGLFTGGLGIHYGAQLIGAKTIPISGGQTRRQITIMQDFKSTILTCTPSYALHLAEVAEEMGINPRDLPLRVGVLGAETWSESMRQEIEARLGIEALDIYGLTEIIGPGVAQECEAKEGMHLFEDHFLPEIIDPKTGKVLKEGEEGELVLTTLTREGTSLVRYRTGDITHINYQPCECGRTLARIGKIKGRADDMLIIRGVNFFPSQIENILIQIDEAEPHYQLILERRKGLDELTVELETSPHIFFDEVRKLEEIETKIEREIEDVLGLRIGVRLVEPRTIQRSMGKAKRIIDKRKVK</sequence>
<dbReference type="InterPro" id="IPR011880">
    <property type="entry name" value="PA_CoA_ligase"/>
</dbReference>
<feature type="domain" description="AMP-dependent synthetase/ligase" evidence="10">
    <location>
        <begin position="87"/>
        <end position="284"/>
    </location>
</feature>
<proteinExistence type="inferred from homology"/>
<dbReference type="UniPathway" id="UPA00930"/>
<comment type="subunit">
    <text evidence="1">Monomer.</text>
</comment>
<dbReference type="Pfam" id="PF00501">
    <property type="entry name" value="AMP-binding"/>
    <property type="match status" value="1"/>
</dbReference>
<comment type="catalytic activity">
    <reaction evidence="9">
        <text>2-phenylacetate + ATP + CoA = phenylacetyl-CoA + AMP + diphosphate</text>
        <dbReference type="Rhea" id="RHEA:20956"/>
        <dbReference type="ChEBI" id="CHEBI:18401"/>
        <dbReference type="ChEBI" id="CHEBI:30616"/>
        <dbReference type="ChEBI" id="CHEBI:33019"/>
        <dbReference type="ChEBI" id="CHEBI:57287"/>
        <dbReference type="ChEBI" id="CHEBI:57390"/>
        <dbReference type="ChEBI" id="CHEBI:456215"/>
        <dbReference type="EC" id="6.2.1.30"/>
    </reaction>
</comment>
<dbReference type="GO" id="GO:0047475">
    <property type="term" value="F:phenylacetate-CoA ligase activity"/>
    <property type="evidence" value="ECO:0007669"/>
    <property type="project" value="UniProtKB-EC"/>
</dbReference>
<evidence type="ECO:0000256" key="3">
    <source>
        <dbReference type="ARBA" id="ARBA00022741"/>
    </source>
</evidence>
<dbReference type="PANTHER" id="PTHR43439">
    <property type="entry name" value="PHENYLACETATE-COENZYME A LIGASE"/>
    <property type="match status" value="1"/>
</dbReference>
<keyword evidence="3 9" id="KW-0547">Nucleotide-binding</keyword>
<evidence type="ECO:0000313" key="13">
    <source>
        <dbReference type="Proteomes" id="UP000320679"/>
    </source>
</evidence>
<dbReference type="InterPro" id="IPR000873">
    <property type="entry name" value="AMP-dep_synth/lig_dom"/>
</dbReference>
<name>A0A523ULD5_UNCAE</name>
<evidence type="ECO:0000256" key="2">
    <source>
        <dbReference type="ARBA" id="ARBA00022598"/>
    </source>
</evidence>
<dbReference type="InterPro" id="IPR042099">
    <property type="entry name" value="ANL_N_sf"/>
</dbReference>
<dbReference type="Proteomes" id="UP000320679">
    <property type="component" value="Unassembled WGS sequence"/>
</dbReference>
<evidence type="ECO:0000256" key="4">
    <source>
        <dbReference type="ARBA" id="ARBA00060591"/>
    </source>
</evidence>
<dbReference type="PANTHER" id="PTHR43439:SF1">
    <property type="entry name" value="PHENYLACETATE-COENZYME A LIGASE"/>
    <property type="match status" value="1"/>
</dbReference>
<protein>
    <recommendedName>
        <fullName evidence="7 9">Phenylacetate-coenzyme A ligase</fullName>
        <ecNumber evidence="6 9">6.2.1.30</ecNumber>
    </recommendedName>
    <alternativeName>
        <fullName evidence="8 9">Phenylacetyl-CoA ligase</fullName>
    </alternativeName>
</protein>
<gene>
    <name evidence="12" type="ORF">E3J59_06595</name>
</gene>
<evidence type="ECO:0000256" key="9">
    <source>
        <dbReference type="PIRNR" id="PIRNR006444"/>
    </source>
</evidence>
<dbReference type="GO" id="GO:0000166">
    <property type="term" value="F:nucleotide binding"/>
    <property type="evidence" value="ECO:0007669"/>
    <property type="project" value="UniProtKB-KW"/>
</dbReference>
<evidence type="ECO:0000256" key="6">
    <source>
        <dbReference type="ARBA" id="ARBA00066629"/>
    </source>
</evidence>
<evidence type="ECO:0000256" key="8">
    <source>
        <dbReference type="ARBA" id="ARBA00075111"/>
    </source>
</evidence>
<dbReference type="GO" id="GO:0010124">
    <property type="term" value="P:phenylacetate catabolic process"/>
    <property type="evidence" value="ECO:0007669"/>
    <property type="project" value="UniProtKB-UniRule"/>
</dbReference>
<evidence type="ECO:0000259" key="10">
    <source>
        <dbReference type="Pfam" id="PF00501"/>
    </source>
</evidence>
<comment type="caution">
    <text evidence="12">The sequence shown here is derived from an EMBL/GenBank/DDBJ whole genome shotgun (WGS) entry which is preliminary data.</text>
</comment>
<dbReference type="Pfam" id="PF14535">
    <property type="entry name" value="AMP-binding_C_2"/>
    <property type="match status" value="1"/>
</dbReference>
<organism evidence="12 13">
    <name type="scientific">Aerophobetes bacterium</name>
    <dbReference type="NCBI Taxonomy" id="2030807"/>
    <lineage>
        <taxon>Bacteria</taxon>
        <taxon>Candidatus Aerophobota</taxon>
    </lineage>
</organism>
<dbReference type="AlphaFoldDB" id="A0A523ULD5"/>
<dbReference type="CDD" id="cd05913">
    <property type="entry name" value="PaaK"/>
    <property type="match status" value="1"/>
</dbReference>
<dbReference type="Gene3D" id="3.40.50.12780">
    <property type="entry name" value="N-terminal domain of ligase-like"/>
    <property type="match status" value="1"/>
</dbReference>
<evidence type="ECO:0000256" key="1">
    <source>
        <dbReference type="ARBA" id="ARBA00011245"/>
    </source>
</evidence>
<dbReference type="EC" id="6.2.1.30" evidence="6 9"/>
<accession>A0A523ULD5</accession>
<comment type="function">
    <text evidence="9">Catalyzes the activation of phenylacetic acid (PA) to phenylacetyl-CoA (PA-CoA).</text>
</comment>
<dbReference type="Gene3D" id="3.30.300.30">
    <property type="match status" value="1"/>
</dbReference>
<evidence type="ECO:0000313" key="12">
    <source>
        <dbReference type="EMBL" id="TET43327.1"/>
    </source>
</evidence>
<dbReference type="PIRSF" id="PIRSF006444">
    <property type="entry name" value="PaaK"/>
    <property type="match status" value="1"/>
</dbReference>
<evidence type="ECO:0000259" key="11">
    <source>
        <dbReference type="Pfam" id="PF14535"/>
    </source>
</evidence>
<comment type="similarity">
    <text evidence="5 9">Belongs to the phenylacetyl-CoA ligase family.</text>
</comment>
<dbReference type="InterPro" id="IPR051414">
    <property type="entry name" value="Adenylate-forming_Reductase"/>
</dbReference>
<keyword evidence="2 9" id="KW-0436">Ligase</keyword>
<dbReference type="InterPro" id="IPR045851">
    <property type="entry name" value="AMP-bd_C_sf"/>
</dbReference>
<reference evidence="12 13" key="1">
    <citation type="submission" date="2019-03" db="EMBL/GenBank/DDBJ databases">
        <title>Metabolic potential of uncultured bacteria and archaea associated with petroleum seepage in deep-sea sediments.</title>
        <authorList>
            <person name="Dong X."/>
            <person name="Hubert C."/>
        </authorList>
    </citation>
    <scope>NUCLEOTIDE SEQUENCE [LARGE SCALE GENOMIC DNA]</scope>
    <source>
        <strain evidence="12">E29_bin78</strain>
    </source>
</reference>
<dbReference type="InterPro" id="IPR028154">
    <property type="entry name" value="AMP-dep_Lig_C"/>
</dbReference>